<dbReference type="AlphaFoldDB" id="A0A1J7CFI3"/>
<keyword evidence="3" id="KW-1185">Reference proteome</keyword>
<name>A0A1J7CFI3_9ACTN</name>
<dbReference type="InterPro" id="IPR015867">
    <property type="entry name" value="N-reg_PII/ATP_PRibTrfase_C"/>
</dbReference>
<gene>
    <name evidence="2" type="ORF">BIV57_06015</name>
</gene>
<evidence type="ECO:0000256" key="1">
    <source>
        <dbReference type="ARBA" id="ARBA00010554"/>
    </source>
</evidence>
<accession>A0A1J7CFI3</accession>
<reference evidence="2 3" key="1">
    <citation type="submission" date="2016-10" db="EMBL/GenBank/DDBJ databases">
        <title>Genome sequence of Streptomyces gilvigriseus MUSC 26.</title>
        <authorList>
            <person name="Lee L.-H."/>
            <person name="Ser H.-L."/>
        </authorList>
    </citation>
    <scope>NUCLEOTIDE SEQUENCE [LARGE SCALE GENOMIC DNA]</scope>
    <source>
        <strain evidence="2 3">MUSC 26</strain>
    </source>
</reference>
<dbReference type="InterPro" id="IPR011322">
    <property type="entry name" value="N-reg_PII-like_a/b"/>
</dbReference>
<dbReference type="Proteomes" id="UP000243342">
    <property type="component" value="Unassembled WGS sequence"/>
</dbReference>
<comment type="caution">
    <text evidence="2">The sequence shown here is derived from an EMBL/GenBank/DDBJ whole genome shotgun (WGS) entry which is preliminary data.</text>
</comment>
<dbReference type="OrthoDB" id="9795599at2"/>
<evidence type="ECO:0000313" key="3">
    <source>
        <dbReference type="Proteomes" id="UP000243342"/>
    </source>
</evidence>
<dbReference type="STRING" id="1428644.BIV57_06015"/>
<dbReference type="EMBL" id="MLCF01000022">
    <property type="protein sequence ID" value="OIV38450.1"/>
    <property type="molecule type" value="Genomic_DNA"/>
</dbReference>
<evidence type="ECO:0000313" key="2">
    <source>
        <dbReference type="EMBL" id="OIV38450.1"/>
    </source>
</evidence>
<dbReference type="Gene3D" id="3.30.70.120">
    <property type="match status" value="1"/>
</dbReference>
<sequence>MRRSGAGLRVTVLVGEWDRFGRRPLHRALLERARDEGVGCAFVLHGIEGFGRSGRIHTARLLDLAEDLPIAVVLVDTEARIRSLLPRLAPLLAGRLATVERVELPPRTPRTP</sequence>
<organism evidence="2 3">
    <name type="scientific">Mangrovactinospora gilvigrisea</name>
    <dbReference type="NCBI Taxonomy" id="1428644"/>
    <lineage>
        <taxon>Bacteria</taxon>
        <taxon>Bacillati</taxon>
        <taxon>Actinomycetota</taxon>
        <taxon>Actinomycetes</taxon>
        <taxon>Kitasatosporales</taxon>
        <taxon>Streptomycetaceae</taxon>
        <taxon>Mangrovactinospora</taxon>
    </lineage>
</organism>
<dbReference type="Pfam" id="PF02641">
    <property type="entry name" value="DUF190"/>
    <property type="match status" value="1"/>
</dbReference>
<dbReference type="SUPFAM" id="SSF54913">
    <property type="entry name" value="GlnB-like"/>
    <property type="match status" value="1"/>
</dbReference>
<dbReference type="PANTHER" id="PTHR35983:SF1">
    <property type="entry name" value="UPF0166 PROTEIN TM_0021"/>
    <property type="match status" value="1"/>
</dbReference>
<comment type="similarity">
    <text evidence="1">Belongs to the UPF0166 family.</text>
</comment>
<proteinExistence type="inferred from homology"/>
<dbReference type="PANTHER" id="PTHR35983">
    <property type="entry name" value="UPF0166 PROTEIN TM_0021"/>
    <property type="match status" value="1"/>
</dbReference>
<evidence type="ECO:0008006" key="4">
    <source>
        <dbReference type="Google" id="ProtNLM"/>
    </source>
</evidence>
<dbReference type="InterPro" id="IPR003793">
    <property type="entry name" value="UPF0166"/>
</dbReference>
<protein>
    <recommendedName>
        <fullName evidence="4">DUF190 domain-containing protein</fullName>
    </recommendedName>
</protein>
<dbReference type="RefSeq" id="WP_071655642.1">
    <property type="nucleotide sequence ID" value="NZ_MLCF01000022.1"/>
</dbReference>